<evidence type="ECO:0000313" key="6">
    <source>
        <dbReference type="EMBL" id="MAH64335.1"/>
    </source>
</evidence>
<sequence length="551" mass="61213">MSTDSQQILLTARDIEVGFPIIEGFVQAVRGVSFDIIQGETLALVGESGSGKSVTARALMGMLSERAVVGKNASVEFSGQQLIGLPEERLQKMRGSAISMIFQEPMTSLNPIYTVGSQIVESILAHQKMPKKEARLKALRLLQEVQIPRPEARLDQYPHQLSGGQRQRVMIALAIANEPKLLIADEPTTALDVTIQAQILRLIKDLQVKYGMSVLLITHDLNVVRKTSEQICVMRNGEIVERGFTEDVFTNPQHPYTKHLIQSEPKGSPPPLQSEPANSLQGNKVRVVYKIRHGSFFNRKTEDLVAVNDVSIKVRQSESVGVVGESGSGKTTLGLALIRLISSQGGEIRFGDRRIDNVERKDLRDLRTSVQVVFQDPFSSLNPRMIVRQIIAEGLVVNNIGNSDADRDEMVRIALKDVQMEPDVMDRFPHEFSGGQRQRIAIARAMVMKPEFVLLDEPTSALDLSIQAQIIDLLKDLRDKHKLSYLFISHDLKVIKALCHNVLVMQHGNVVEAGPTEQVLVNPQKEYTKALVNAAFEVVSNRSQSTSLNFN</sequence>
<dbReference type="SMART" id="SM00382">
    <property type="entry name" value="AAA"/>
    <property type="match status" value="2"/>
</dbReference>
<keyword evidence="1" id="KW-0813">Transport</keyword>
<protein>
    <submittedName>
        <fullName evidence="6">Microcin ABC transporter ATP-binding protein</fullName>
    </submittedName>
</protein>
<dbReference type="InterPro" id="IPR050319">
    <property type="entry name" value="ABC_transp_ATP-bind"/>
</dbReference>
<dbReference type="NCBIfam" id="NF008453">
    <property type="entry name" value="PRK11308.1"/>
    <property type="match status" value="2"/>
</dbReference>
<evidence type="ECO:0000256" key="1">
    <source>
        <dbReference type="ARBA" id="ARBA00022448"/>
    </source>
</evidence>
<dbReference type="GO" id="GO:0015833">
    <property type="term" value="P:peptide transport"/>
    <property type="evidence" value="ECO:0007669"/>
    <property type="project" value="InterPro"/>
</dbReference>
<dbReference type="NCBIfam" id="NF007739">
    <property type="entry name" value="PRK10419.1"/>
    <property type="match status" value="2"/>
</dbReference>
<dbReference type="InterPro" id="IPR003439">
    <property type="entry name" value="ABC_transporter-like_ATP-bd"/>
</dbReference>
<dbReference type="PROSITE" id="PS00211">
    <property type="entry name" value="ABC_TRANSPORTER_1"/>
    <property type="match status" value="2"/>
</dbReference>
<gene>
    <name evidence="6" type="ORF">CMN54_13000</name>
</gene>
<dbReference type="InterPro" id="IPR013563">
    <property type="entry name" value="Oligopep_ABC_C"/>
</dbReference>
<name>A0A2D6YMK8_9DELT</name>
<accession>A0A2D6YMK8</accession>
<feature type="domain" description="ABC transporter" evidence="5">
    <location>
        <begin position="291"/>
        <end position="532"/>
    </location>
</feature>
<evidence type="ECO:0000313" key="7">
    <source>
        <dbReference type="Proteomes" id="UP000226525"/>
    </source>
</evidence>
<dbReference type="PROSITE" id="PS50893">
    <property type="entry name" value="ABC_TRANSPORTER_2"/>
    <property type="match status" value="2"/>
</dbReference>
<dbReference type="GO" id="GO:0055085">
    <property type="term" value="P:transmembrane transport"/>
    <property type="evidence" value="ECO:0007669"/>
    <property type="project" value="UniProtKB-ARBA"/>
</dbReference>
<dbReference type="CDD" id="cd03257">
    <property type="entry name" value="ABC_NikE_OppD_transporters"/>
    <property type="match status" value="2"/>
</dbReference>
<dbReference type="FunFam" id="3.40.50.300:FF:000016">
    <property type="entry name" value="Oligopeptide ABC transporter ATP-binding component"/>
    <property type="match status" value="1"/>
</dbReference>
<keyword evidence="3 6" id="KW-0067">ATP-binding</keyword>
<dbReference type="InterPro" id="IPR017871">
    <property type="entry name" value="ABC_transporter-like_CS"/>
</dbReference>
<evidence type="ECO:0000256" key="4">
    <source>
        <dbReference type="SAM" id="MobiDB-lite"/>
    </source>
</evidence>
<evidence type="ECO:0000256" key="2">
    <source>
        <dbReference type="ARBA" id="ARBA00022741"/>
    </source>
</evidence>
<dbReference type="Pfam" id="PF00005">
    <property type="entry name" value="ABC_tran"/>
    <property type="match status" value="2"/>
</dbReference>
<feature type="domain" description="ABC transporter" evidence="5">
    <location>
        <begin position="12"/>
        <end position="261"/>
    </location>
</feature>
<dbReference type="Gene3D" id="3.40.50.300">
    <property type="entry name" value="P-loop containing nucleotide triphosphate hydrolases"/>
    <property type="match status" value="2"/>
</dbReference>
<proteinExistence type="predicted"/>
<dbReference type="InterPro" id="IPR003593">
    <property type="entry name" value="AAA+_ATPase"/>
</dbReference>
<dbReference type="SUPFAM" id="SSF52540">
    <property type="entry name" value="P-loop containing nucleoside triphosphate hydrolases"/>
    <property type="match status" value="2"/>
</dbReference>
<dbReference type="Proteomes" id="UP000226525">
    <property type="component" value="Unassembled WGS sequence"/>
</dbReference>
<dbReference type="PANTHER" id="PTHR43776">
    <property type="entry name" value="TRANSPORT ATP-BINDING PROTEIN"/>
    <property type="match status" value="1"/>
</dbReference>
<dbReference type="GO" id="GO:0016887">
    <property type="term" value="F:ATP hydrolysis activity"/>
    <property type="evidence" value="ECO:0007669"/>
    <property type="project" value="InterPro"/>
</dbReference>
<dbReference type="AlphaFoldDB" id="A0A2D6YMK8"/>
<dbReference type="InterPro" id="IPR027417">
    <property type="entry name" value="P-loop_NTPase"/>
</dbReference>
<dbReference type="GO" id="GO:0005524">
    <property type="term" value="F:ATP binding"/>
    <property type="evidence" value="ECO:0007669"/>
    <property type="project" value="UniProtKB-KW"/>
</dbReference>
<evidence type="ECO:0000256" key="3">
    <source>
        <dbReference type="ARBA" id="ARBA00022840"/>
    </source>
</evidence>
<reference evidence="7" key="1">
    <citation type="submission" date="2017-09" db="EMBL/GenBank/DDBJ databases">
        <title>The Reconstruction of 2,631 Draft Metagenome-Assembled Genomes from the Global Oceans.</title>
        <authorList>
            <person name="Tully B.J."/>
            <person name="Graham E.D."/>
            <person name="Heidelberg J.F."/>
        </authorList>
    </citation>
    <scope>NUCLEOTIDE SEQUENCE [LARGE SCALE GENOMIC DNA]</scope>
</reference>
<keyword evidence="2" id="KW-0547">Nucleotide-binding</keyword>
<evidence type="ECO:0000259" key="5">
    <source>
        <dbReference type="PROSITE" id="PS50893"/>
    </source>
</evidence>
<organism evidence="6 7">
    <name type="scientific">SAR324 cluster bacterium</name>
    <dbReference type="NCBI Taxonomy" id="2024889"/>
    <lineage>
        <taxon>Bacteria</taxon>
        <taxon>Deltaproteobacteria</taxon>
        <taxon>SAR324 cluster</taxon>
    </lineage>
</organism>
<dbReference type="EMBL" id="NZEX01000155">
    <property type="protein sequence ID" value="MAH64335.1"/>
    <property type="molecule type" value="Genomic_DNA"/>
</dbReference>
<feature type="region of interest" description="Disordered" evidence="4">
    <location>
        <begin position="258"/>
        <end position="279"/>
    </location>
</feature>
<comment type="caution">
    <text evidence="6">The sequence shown here is derived from an EMBL/GenBank/DDBJ whole genome shotgun (WGS) entry which is preliminary data.</text>
</comment>
<dbReference type="Pfam" id="PF08352">
    <property type="entry name" value="oligo_HPY"/>
    <property type="match status" value="2"/>
</dbReference>